<name>A0A6J6UJZ3_9ZZZZ</name>
<protein>
    <submittedName>
        <fullName evidence="1">Unannotated protein</fullName>
    </submittedName>
</protein>
<dbReference type="AlphaFoldDB" id="A0A6J6UJZ3"/>
<proteinExistence type="predicted"/>
<dbReference type="EMBL" id="CAEZZA010000217">
    <property type="protein sequence ID" value="CAB4759033.1"/>
    <property type="molecule type" value="Genomic_DNA"/>
</dbReference>
<dbReference type="AntiFam" id="ANF00204">
    <property type="entry name" value="Shadow ORF (opposite rpsA)"/>
</dbReference>
<gene>
    <name evidence="1" type="ORF">UFOPK2809_01315</name>
</gene>
<reference evidence="1" key="1">
    <citation type="submission" date="2020-05" db="EMBL/GenBank/DDBJ databases">
        <authorList>
            <person name="Chiriac C."/>
            <person name="Salcher M."/>
            <person name="Ghai R."/>
            <person name="Kavagutti S V."/>
        </authorList>
    </citation>
    <scope>NUCLEOTIDE SEQUENCE</scope>
</reference>
<evidence type="ECO:0000313" key="1">
    <source>
        <dbReference type="EMBL" id="CAB4759033.1"/>
    </source>
</evidence>
<sequence length="155" mass="17202">MQLGQEGLAGLTLSLLKPSAARQHHVIAILIKLNDFRFKSFADIRQQVADSTHFHQGSWQEAPKPDVNDQSTLDYFNDQAFNDTIFFFNLFDRAPGALVLCALLRQNKSTFFIFLLQDEGFNVVAHGNYLAGINVMLDGELTGGDNSLGLVADIE</sequence>
<accession>A0A6J6UJZ3</accession>
<organism evidence="1">
    <name type="scientific">freshwater metagenome</name>
    <dbReference type="NCBI Taxonomy" id="449393"/>
    <lineage>
        <taxon>unclassified sequences</taxon>
        <taxon>metagenomes</taxon>
        <taxon>ecological metagenomes</taxon>
    </lineage>
</organism>